<evidence type="ECO:0000256" key="9">
    <source>
        <dbReference type="RuleBase" id="RU363038"/>
    </source>
</evidence>
<dbReference type="InterPro" id="IPR014729">
    <property type="entry name" value="Rossmann-like_a/b/a_fold"/>
</dbReference>
<dbReference type="InterPro" id="IPR036695">
    <property type="entry name" value="Arg-tRNA-synth_N_sf"/>
</dbReference>
<feature type="domain" description="DALR anticodon binding" evidence="10">
    <location>
        <begin position="512"/>
        <end position="633"/>
    </location>
</feature>
<name>A0A0C3GJT5_OIDMZ</name>
<dbReference type="GO" id="GO:0004814">
    <property type="term" value="F:arginine-tRNA ligase activity"/>
    <property type="evidence" value="ECO:0007669"/>
    <property type="project" value="UniProtKB-EC"/>
</dbReference>
<evidence type="ECO:0000256" key="1">
    <source>
        <dbReference type="ARBA" id="ARBA00005594"/>
    </source>
</evidence>
<dbReference type="Pfam" id="PF00750">
    <property type="entry name" value="tRNA-synt_1d"/>
    <property type="match status" value="1"/>
</dbReference>
<evidence type="ECO:0000256" key="6">
    <source>
        <dbReference type="ARBA" id="ARBA00022917"/>
    </source>
</evidence>
<evidence type="ECO:0000256" key="5">
    <source>
        <dbReference type="ARBA" id="ARBA00022840"/>
    </source>
</evidence>
<keyword evidence="3 9" id="KW-0436">Ligase</keyword>
<dbReference type="InterPro" id="IPR009080">
    <property type="entry name" value="tRNAsynth_Ia_anticodon-bd"/>
</dbReference>
<dbReference type="Gene3D" id="3.30.1360.70">
    <property type="entry name" value="Arginyl tRNA synthetase N-terminal domain"/>
    <property type="match status" value="1"/>
</dbReference>
<dbReference type="SUPFAM" id="SSF55190">
    <property type="entry name" value="Arginyl-tRNA synthetase (ArgRS), N-terminal 'additional' domain"/>
    <property type="match status" value="1"/>
</dbReference>
<dbReference type="EMBL" id="KN832884">
    <property type="protein sequence ID" value="KIM96400.1"/>
    <property type="molecule type" value="Genomic_DNA"/>
</dbReference>
<evidence type="ECO:0000256" key="2">
    <source>
        <dbReference type="ARBA" id="ARBA00012837"/>
    </source>
</evidence>
<dbReference type="GO" id="GO:0005739">
    <property type="term" value="C:mitochondrion"/>
    <property type="evidence" value="ECO:0007669"/>
    <property type="project" value="TreeGrafter"/>
</dbReference>
<dbReference type="InterPro" id="IPR008909">
    <property type="entry name" value="DALR_anticod-bd"/>
</dbReference>
<dbReference type="SUPFAM" id="SSF52374">
    <property type="entry name" value="Nucleotidylyl transferase"/>
    <property type="match status" value="1"/>
</dbReference>
<dbReference type="InParanoid" id="A0A0C3GJT5"/>
<keyword evidence="5 9" id="KW-0067">ATP-binding</keyword>
<keyword evidence="12" id="KW-1185">Reference proteome</keyword>
<dbReference type="PANTHER" id="PTHR11956:SF11">
    <property type="entry name" value="ARGININE--TRNA LIGASE, MITOCHONDRIAL-RELATED"/>
    <property type="match status" value="1"/>
</dbReference>
<accession>A0A0C3GJT5</accession>
<evidence type="ECO:0000313" key="11">
    <source>
        <dbReference type="EMBL" id="KIM96400.1"/>
    </source>
</evidence>
<dbReference type="Gene3D" id="1.10.730.10">
    <property type="entry name" value="Isoleucyl-tRNA Synthetase, Domain 1"/>
    <property type="match status" value="1"/>
</dbReference>
<evidence type="ECO:0000256" key="8">
    <source>
        <dbReference type="ARBA" id="ARBA00049339"/>
    </source>
</evidence>
<dbReference type="PANTHER" id="PTHR11956">
    <property type="entry name" value="ARGINYL-TRNA SYNTHETASE"/>
    <property type="match status" value="1"/>
</dbReference>
<dbReference type="FunFam" id="1.10.730.10:FF:000006">
    <property type="entry name" value="Arginyl-tRNA synthetase 2, mitochondrial"/>
    <property type="match status" value="1"/>
</dbReference>
<dbReference type="SUPFAM" id="SSF47323">
    <property type="entry name" value="Anticodon-binding domain of a subclass of class I aminoacyl-tRNA synthetases"/>
    <property type="match status" value="1"/>
</dbReference>
<dbReference type="OrthoDB" id="68056at2759"/>
<dbReference type="InterPro" id="IPR035684">
    <property type="entry name" value="ArgRS_core"/>
</dbReference>
<dbReference type="AlphaFoldDB" id="A0A0C3GJT5"/>
<protein>
    <recommendedName>
        <fullName evidence="2">arginine--tRNA ligase</fullName>
        <ecNumber evidence="2">6.1.1.19</ecNumber>
    </recommendedName>
</protein>
<reference evidence="12" key="2">
    <citation type="submission" date="2015-01" db="EMBL/GenBank/DDBJ databases">
        <title>Evolutionary Origins and Diversification of the Mycorrhizal Mutualists.</title>
        <authorList>
            <consortium name="DOE Joint Genome Institute"/>
            <consortium name="Mycorrhizal Genomics Consortium"/>
            <person name="Kohler A."/>
            <person name="Kuo A."/>
            <person name="Nagy L.G."/>
            <person name="Floudas D."/>
            <person name="Copeland A."/>
            <person name="Barry K.W."/>
            <person name="Cichocki N."/>
            <person name="Veneault-Fourrey C."/>
            <person name="LaButti K."/>
            <person name="Lindquist E.A."/>
            <person name="Lipzen A."/>
            <person name="Lundell T."/>
            <person name="Morin E."/>
            <person name="Murat C."/>
            <person name="Riley R."/>
            <person name="Ohm R."/>
            <person name="Sun H."/>
            <person name="Tunlid A."/>
            <person name="Henrissat B."/>
            <person name="Grigoriev I.V."/>
            <person name="Hibbett D.S."/>
            <person name="Martin F."/>
        </authorList>
    </citation>
    <scope>NUCLEOTIDE SEQUENCE [LARGE SCALE GENOMIC DNA]</scope>
    <source>
        <strain evidence="12">Zn</strain>
    </source>
</reference>
<comment type="similarity">
    <text evidence="1 9">Belongs to the class-I aminoacyl-tRNA synthetase family.</text>
</comment>
<dbReference type="GO" id="GO:0006420">
    <property type="term" value="P:arginyl-tRNA aminoacylation"/>
    <property type="evidence" value="ECO:0007669"/>
    <property type="project" value="InterPro"/>
</dbReference>
<dbReference type="STRING" id="913774.A0A0C3GJT5"/>
<dbReference type="GO" id="GO:0005524">
    <property type="term" value="F:ATP binding"/>
    <property type="evidence" value="ECO:0007669"/>
    <property type="project" value="UniProtKB-KW"/>
</dbReference>
<evidence type="ECO:0000256" key="3">
    <source>
        <dbReference type="ARBA" id="ARBA00022598"/>
    </source>
</evidence>
<sequence length="636" mass="71688">MATVSLSGLQAFVAEIGLGPIPSFAAADVLHNPIDIYHSYLAEVFRALVECDPDLVYNSIQPANTVGNGDLNIVLPRLKLPGTTPKELASELLKKFQPHPLFALPFKDGVHIRFFFSPKSIPRLLFPYINDRKEKYGMDASLGMQNDQGSRQKKVLIEFSSPNIASEFTEAHLRSTILGAFVANMYEAMGWEVTRINYLGDWGKHLGLLGVGWQKYGSEKILDNQADLFRYIHDLYAKMEEELQPEQDARKRAREDGQDFATMESQGLFAERDATFKRMEDGEPEAITLWKKLRDISVEYYTTVYSRLNIKFDEYSGESRVSLDSDAVTEVEAVLKDKGIYEEQDGAWVIDFDKHGAKLGTATVRKNGSTTYLLRDLATVFDRLKSHAFDKMIYVVCEQDVHFRQVFKAVELMGRVDISDRLQHITFPKASGQSSGGSSHLLGDILDQCQFRMLEAMNSNPEEYQFEDPEGISKVMGLNFLIVHELSLRKNHNSSLDFNFMASSEGETGIRLQMSYSRLCSAILKNGVHPREDEINNIDYSSLWDEPWSELLRLIARYPEVTTSAFKTLEPGTILSYLFCVVEQISSCLDDADEDDSEGEGSTVGSKYAARAVLYDSVRQVLENGMKLLGATPFNK</sequence>
<evidence type="ECO:0000256" key="7">
    <source>
        <dbReference type="ARBA" id="ARBA00023146"/>
    </source>
</evidence>
<keyword evidence="6 9" id="KW-0648">Protein biosynthesis</keyword>
<dbReference type="PRINTS" id="PR01038">
    <property type="entry name" value="TRNASYNTHARG"/>
</dbReference>
<dbReference type="SMART" id="SM00836">
    <property type="entry name" value="DALR_1"/>
    <property type="match status" value="1"/>
</dbReference>
<gene>
    <name evidence="11" type="ORF">OIDMADRAFT_132219</name>
</gene>
<dbReference type="EC" id="6.1.1.19" evidence="2"/>
<keyword evidence="7 9" id="KW-0030">Aminoacyl-tRNA synthetase</keyword>
<proteinExistence type="inferred from homology"/>
<comment type="catalytic activity">
    <reaction evidence="8">
        <text>tRNA(Arg) + L-arginine + ATP = L-arginyl-tRNA(Arg) + AMP + diphosphate</text>
        <dbReference type="Rhea" id="RHEA:20301"/>
        <dbReference type="Rhea" id="RHEA-COMP:9658"/>
        <dbReference type="Rhea" id="RHEA-COMP:9673"/>
        <dbReference type="ChEBI" id="CHEBI:30616"/>
        <dbReference type="ChEBI" id="CHEBI:32682"/>
        <dbReference type="ChEBI" id="CHEBI:33019"/>
        <dbReference type="ChEBI" id="CHEBI:78442"/>
        <dbReference type="ChEBI" id="CHEBI:78513"/>
        <dbReference type="ChEBI" id="CHEBI:456215"/>
        <dbReference type="EC" id="6.1.1.19"/>
    </reaction>
</comment>
<dbReference type="NCBIfam" id="TIGR00456">
    <property type="entry name" value="argS"/>
    <property type="match status" value="1"/>
</dbReference>
<evidence type="ECO:0000256" key="4">
    <source>
        <dbReference type="ARBA" id="ARBA00022741"/>
    </source>
</evidence>
<dbReference type="Proteomes" id="UP000054321">
    <property type="component" value="Unassembled WGS sequence"/>
</dbReference>
<dbReference type="Gene3D" id="3.40.50.620">
    <property type="entry name" value="HUPs"/>
    <property type="match status" value="1"/>
</dbReference>
<dbReference type="GO" id="GO:0032543">
    <property type="term" value="P:mitochondrial translation"/>
    <property type="evidence" value="ECO:0007669"/>
    <property type="project" value="TreeGrafter"/>
</dbReference>
<keyword evidence="4 9" id="KW-0547">Nucleotide-binding</keyword>
<evidence type="ECO:0000259" key="10">
    <source>
        <dbReference type="SMART" id="SM00836"/>
    </source>
</evidence>
<dbReference type="HOGENOM" id="CLU_006406_6_0_1"/>
<organism evidence="11 12">
    <name type="scientific">Oidiodendron maius (strain Zn)</name>
    <dbReference type="NCBI Taxonomy" id="913774"/>
    <lineage>
        <taxon>Eukaryota</taxon>
        <taxon>Fungi</taxon>
        <taxon>Dikarya</taxon>
        <taxon>Ascomycota</taxon>
        <taxon>Pezizomycotina</taxon>
        <taxon>Leotiomycetes</taxon>
        <taxon>Leotiomycetes incertae sedis</taxon>
        <taxon>Myxotrichaceae</taxon>
        <taxon>Oidiodendron</taxon>
    </lineage>
</organism>
<dbReference type="Pfam" id="PF05746">
    <property type="entry name" value="DALR_1"/>
    <property type="match status" value="1"/>
</dbReference>
<dbReference type="InterPro" id="IPR001278">
    <property type="entry name" value="Arg-tRNA-ligase"/>
</dbReference>
<reference evidence="11 12" key="1">
    <citation type="submission" date="2014-04" db="EMBL/GenBank/DDBJ databases">
        <authorList>
            <consortium name="DOE Joint Genome Institute"/>
            <person name="Kuo A."/>
            <person name="Martino E."/>
            <person name="Perotto S."/>
            <person name="Kohler A."/>
            <person name="Nagy L.G."/>
            <person name="Floudas D."/>
            <person name="Copeland A."/>
            <person name="Barry K.W."/>
            <person name="Cichocki N."/>
            <person name="Veneault-Fourrey C."/>
            <person name="LaButti K."/>
            <person name="Lindquist E.A."/>
            <person name="Lipzen A."/>
            <person name="Lundell T."/>
            <person name="Morin E."/>
            <person name="Murat C."/>
            <person name="Sun H."/>
            <person name="Tunlid A."/>
            <person name="Henrissat B."/>
            <person name="Grigoriev I.V."/>
            <person name="Hibbett D.S."/>
            <person name="Martin F."/>
            <person name="Nordberg H.P."/>
            <person name="Cantor M.N."/>
            <person name="Hua S.X."/>
        </authorList>
    </citation>
    <scope>NUCLEOTIDE SEQUENCE [LARGE SCALE GENOMIC DNA]</scope>
    <source>
        <strain evidence="11 12">Zn</strain>
    </source>
</reference>
<evidence type="ECO:0000313" key="12">
    <source>
        <dbReference type="Proteomes" id="UP000054321"/>
    </source>
</evidence>